<reference evidence="1 2" key="1">
    <citation type="submission" date="2019-12" db="EMBL/GenBank/DDBJ databases">
        <authorList>
            <person name="Reyes-Prieto M."/>
        </authorList>
    </citation>
    <scope>NUCLEOTIDE SEQUENCE [LARGE SCALE GENOMIC DNA]</scope>
    <source>
        <strain evidence="1">HF14-78462</strain>
    </source>
</reference>
<name>A0A5S9R4Q1_9HYPH</name>
<proteinExistence type="predicted"/>
<keyword evidence="2" id="KW-1185">Reference proteome</keyword>
<dbReference type="Proteomes" id="UP000433050">
    <property type="component" value="Unassembled WGS sequence"/>
</dbReference>
<dbReference type="EMBL" id="CACSAS010000031">
    <property type="protein sequence ID" value="CAA0129407.1"/>
    <property type="molecule type" value="Genomic_DNA"/>
</dbReference>
<accession>A0A5S9R4Q1</accession>
<evidence type="ECO:0000313" key="2">
    <source>
        <dbReference type="Proteomes" id="UP000433050"/>
    </source>
</evidence>
<evidence type="ECO:0000313" key="1">
    <source>
        <dbReference type="EMBL" id="CAA0129407.1"/>
    </source>
</evidence>
<sequence>MVGEHIRIARQLDRAVAEGLDIGGRVLAIPIGRGLHLDDTLLPIALLRDFGEVCAVAVGVERAAGEARQPIGDVEQHVPLLLEGHVAELDEQLHAAHQIAAELTGHDGGNVARSGEVLAEIVRPVGVERVQDRLELALAKGERLGAAHVFRRVLEVVAAYPSDDGRVVGHARLDLHARQSGALGLGRDGIELLAHRRRADAIGAADLLLPRLLRLRRPGLSRDQADPVEQAVLNCLLKRDEVAGERDLSGLRLADELVERIEYAVVRADDADLAAPDQQRVHRVDHAAHILVERRLVDADRAL</sequence>
<protein>
    <submittedName>
        <fullName evidence="1">Uncharacterized protein</fullName>
    </submittedName>
</protein>
<gene>
    <name evidence="1" type="ORF">STARVERO_04505</name>
</gene>
<dbReference type="AlphaFoldDB" id="A0A5S9R4Q1"/>
<organism evidence="1 2">
    <name type="scientific">Starkeya nomas</name>
    <dbReference type="NCBI Taxonomy" id="2666134"/>
    <lineage>
        <taxon>Bacteria</taxon>
        <taxon>Pseudomonadati</taxon>
        <taxon>Pseudomonadota</taxon>
        <taxon>Alphaproteobacteria</taxon>
        <taxon>Hyphomicrobiales</taxon>
        <taxon>Xanthobacteraceae</taxon>
        <taxon>Starkeya</taxon>
    </lineage>
</organism>